<comment type="caution">
    <text evidence="12">The sequence shown here is derived from an EMBL/GenBank/DDBJ whole genome shotgun (WGS) entry which is preliminary data.</text>
</comment>
<evidence type="ECO:0000256" key="6">
    <source>
        <dbReference type="ARBA" id="ARBA00022741"/>
    </source>
</evidence>
<evidence type="ECO:0000256" key="7">
    <source>
        <dbReference type="ARBA" id="ARBA00022840"/>
    </source>
</evidence>
<evidence type="ECO:0000256" key="10">
    <source>
        <dbReference type="HAMAP-Rule" id="MF_00244"/>
    </source>
</evidence>
<dbReference type="Gene3D" id="3.40.50.620">
    <property type="entry name" value="HUPs"/>
    <property type="match status" value="1"/>
</dbReference>
<dbReference type="GeneID" id="62764222"/>
<organism evidence="12 13">
    <name type="scientific">Fusobacterium mortiferum</name>
    <dbReference type="NCBI Taxonomy" id="850"/>
    <lineage>
        <taxon>Bacteria</taxon>
        <taxon>Fusobacteriati</taxon>
        <taxon>Fusobacteriota</taxon>
        <taxon>Fusobacteriia</taxon>
        <taxon>Fusobacteriales</taxon>
        <taxon>Fusobacteriaceae</taxon>
        <taxon>Fusobacterium</taxon>
    </lineage>
</organism>
<dbReference type="RefSeq" id="WP_005886948.1">
    <property type="nucleotide sequence ID" value="NZ_CABMMQ010000002.1"/>
</dbReference>
<dbReference type="NCBIfam" id="NF000840">
    <property type="entry name" value="PRK00071.1-3"/>
    <property type="match status" value="1"/>
</dbReference>
<dbReference type="GO" id="GO:0009435">
    <property type="term" value="P:NAD+ biosynthetic process"/>
    <property type="evidence" value="ECO:0007669"/>
    <property type="project" value="UniProtKB-UniRule"/>
</dbReference>
<dbReference type="InterPro" id="IPR005248">
    <property type="entry name" value="NadD/NMNAT"/>
</dbReference>
<proteinExistence type="inferred from homology"/>
<evidence type="ECO:0000259" key="11">
    <source>
        <dbReference type="Pfam" id="PF01467"/>
    </source>
</evidence>
<dbReference type="EMBL" id="QRHL01000004">
    <property type="protein sequence ID" value="RHF73463.1"/>
    <property type="molecule type" value="Genomic_DNA"/>
</dbReference>
<comment type="pathway">
    <text evidence="2 10">Cofactor biosynthesis; NAD(+) biosynthesis; deamido-NAD(+) from nicotinate D-ribonucleotide: step 1/1.</text>
</comment>
<dbReference type="Proteomes" id="UP000284676">
    <property type="component" value="Unassembled WGS sequence"/>
</dbReference>
<dbReference type="GO" id="GO:0004515">
    <property type="term" value="F:nicotinate-nucleotide adenylyltransferase activity"/>
    <property type="evidence" value="ECO:0007669"/>
    <property type="project" value="UniProtKB-UniRule"/>
</dbReference>
<comment type="function">
    <text evidence="1 10">Catalyzes the reversible adenylation of nicotinate mononucleotide (NaMN) to nicotinic acid adenine dinucleotide (NaAD).</text>
</comment>
<dbReference type="InterPro" id="IPR014729">
    <property type="entry name" value="Rossmann-like_a/b/a_fold"/>
</dbReference>
<dbReference type="EC" id="2.7.7.18" evidence="10"/>
<feature type="domain" description="Cytidyltransferase-like" evidence="11">
    <location>
        <begin position="5"/>
        <end position="162"/>
    </location>
</feature>
<comment type="catalytic activity">
    <reaction evidence="9 10">
        <text>nicotinate beta-D-ribonucleotide + ATP + H(+) = deamido-NAD(+) + diphosphate</text>
        <dbReference type="Rhea" id="RHEA:22860"/>
        <dbReference type="ChEBI" id="CHEBI:15378"/>
        <dbReference type="ChEBI" id="CHEBI:30616"/>
        <dbReference type="ChEBI" id="CHEBI:33019"/>
        <dbReference type="ChEBI" id="CHEBI:57502"/>
        <dbReference type="ChEBI" id="CHEBI:58437"/>
        <dbReference type="EC" id="2.7.7.18"/>
    </reaction>
</comment>
<dbReference type="NCBIfam" id="TIGR00482">
    <property type="entry name" value="nicotinate (nicotinamide) nucleotide adenylyltransferase"/>
    <property type="match status" value="1"/>
</dbReference>
<dbReference type="NCBIfam" id="TIGR00125">
    <property type="entry name" value="cyt_tran_rel"/>
    <property type="match status" value="1"/>
</dbReference>
<reference evidence="12 13" key="1">
    <citation type="submission" date="2018-08" db="EMBL/GenBank/DDBJ databases">
        <title>A genome reference for cultivated species of the human gut microbiota.</title>
        <authorList>
            <person name="Zou Y."/>
            <person name="Xue W."/>
            <person name="Luo G."/>
        </authorList>
    </citation>
    <scope>NUCLEOTIDE SEQUENCE [LARGE SCALE GENOMIC DNA]</scope>
    <source>
        <strain evidence="12 13">AM25-1</strain>
    </source>
</reference>
<name>A0A414PY19_FUSMR</name>
<evidence type="ECO:0000256" key="3">
    <source>
        <dbReference type="ARBA" id="ARBA00022642"/>
    </source>
</evidence>
<keyword evidence="6 10" id="KW-0547">Nucleotide-binding</keyword>
<dbReference type="SUPFAM" id="SSF52374">
    <property type="entry name" value="Nucleotidylyl transferase"/>
    <property type="match status" value="1"/>
</dbReference>
<keyword evidence="8 10" id="KW-0520">NAD</keyword>
<evidence type="ECO:0000256" key="9">
    <source>
        <dbReference type="ARBA" id="ARBA00048721"/>
    </source>
</evidence>
<evidence type="ECO:0000256" key="4">
    <source>
        <dbReference type="ARBA" id="ARBA00022679"/>
    </source>
</evidence>
<dbReference type="AlphaFoldDB" id="A0A414PY19"/>
<accession>A0A414PY19</accession>
<dbReference type="PANTHER" id="PTHR39321">
    <property type="entry name" value="NICOTINATE-NUCLEOTIDE ADENYLYLTRANSFERASE-RELATED"/>
    <property type="match status" value="1"/>
</dbReference>
<keyword evidence="4 10" id="KW-0808">Transferase</keyword>
<evidence type="ECO:0000256" key="1">
    <source>
        <dbReference type="ARBA" id="ARBA00002324"/>
    </source>
</evidence>
<dbReference type="HAMAP" id="MF_00244">
    <property type="entry name" value="NaMN_adenylyltr"/>
    <property type="match status" value="1"/>
</dbReference>
<dbReference type="CDD" id="cd02165">
    <property type="entry name" value="NMNAT"/>
    <property type="match status" value="1"/>
</dbReference>
<keyword evidence="5 10" id="KW-0548">Nucleotidyltransferase</keyword>
<sequence length="188" mass="21869">MRIGIYGGSFNPIHKAHVEIVKFILKKLELDRIIIIPVGKASHRDDIMLSGELRKKMCELAFEGNEKIIISDIEIKSKKTSYTIDTLKKIISFYGGHHEFYEIVGEDSAYNFSKWKDYKKILELSKVIVFRREGYNGGVSHNNIIYLDTPLYNISSTLVRERLKKNEKVDDLLPQKVADFIQKNKLYR</sequence>
<comment type="similarity">
    <text evidence="10">Belongs to the NadD family.</text>
</comment>
<protein>
    <recommendedName>
        <fullName evidence="10">Probable nicotinate-nucleotide adenylyltransferase</fullName>
        <ecNumber evidence="10">2.7.7.18</ecNumber>
    </recommendedName>
    <alternativeName>
        <fullName evidence="10">Deamido-NAD(+) diphosphorylase</fullName>
    </alternativeName>
    <alternativeName>
        <fullName evidence="10">Deamido-NAD(+) pyrophosphorylase</fullName>
    </alternativeName>
    <alternativeName>
        <fullName evidence="10">Nicotinate mononucleotide adenylyltransferase</fullName>
        <shortName evidence="10">NaMN adenylyltransferase</shortName>
    </alternativeName>
</protein>
<dbReference type="GO" id="GO:0005524">
    <property type="term" value="F:ATP binding"/>
    <property type="evidence" value="ECO:0007669"/>
    <property type="project" value="UniProtKB-KW"/>
</dbReference>
<evidence type="ECO:0000313" key="12">
    <source>
        <dbReference type="EMBL" id="RHF73463.1"/>
    </source>
</evidence>
<gene>
    <name evidence="10 12" type="primary">nadD</name>
    <name evidence="12" type="ORF">DW663_04130</name>
</gene>
<dbReference type="PANTHER" id="PTHR39321:SF3">
    <property type="entry name" value="PHOSPHOPANTETHEINE ADENYLYLTRANSFERASE"/>
    <property type="match status" value="1"/>
</dbReference>
<dbReference type="Pfam" id="PF01467">
    <property type="entry name" value="CTP_transf_like"/>
    <property type="match status" value="1"/>
</dbReference>
<evidence type="ECO:0000256" key="8">
    <source>
        <dbReference type="ARBA" id="ARBA00023027"/>
    </source>
</evidence>
<keyword evidence="7 10" id="KW-0067">ATP-binding</keyword>
<evidence type="ECO:0000313" key="13">
    <source>
        <dbReference type="Proteomes" id="UP000284676"/>
    </source>
</evidence>
<evidence type="ECO:0000256" key="5">
    <source>
        <dbReference type="ARBA" id="ARBA00022695"/>
    </source>
</evidence>
<keyword evidence="3 10" id="KW-0662">Pyridine nucleotide biosynthesis</keyword>
<dbReference type="InterPro" id="IPR004821">
    <property type="entry name" value="Cyt_trans-like"/>
</dbReference>
<dbReference type="UniPathway" id="UPA00253">
    <property type="reaction ID" value="UER00332"/>
</dbReference>
<evidence type="ECO:0000256" key="2">
    <source>
        <dbReference type="ARBA" id="ARBA00005019"/>
    </source>
</evidence>